<keyword evidence="5" id="KW-0175">Coiled coil</keyword>
<dbReference type="Pfam" id="PF10498">
    <property type="entry name" value="IFT57"/>
    <property type="match status" value="1"/>
</dbReference>
<keyword evidence="6" id="KW-1185">Reference proteome</keyword>
<evidence type="ECO:0000256" key="1">
    <source>
        <dbReference type="ARBA" id="ARBA00004138"/>
    </source>
</evidence>
<evidence type="ECO:0000256" key="4">
    <source>
        <dbReference type="ARBA" id="ARBA00023273"/>
    </source>
</evidence>
<keyword evidence="3" id="KW-0969">Cilium</keyword>
<evidence type="ECO:0000256" key="5">
    <source>
        <dbReference type="SAM" id="Coils"/>
    </source>
</evidence>
<dbReference type="Gene3D" id="1.20.120.830">
    <property type="entry name" value="Serine-rich domain"/>
    <property type="match status" value="1"/>
</dbReference>
<accession>A0A0K0EY48</accession>
<dbReference type="GO" id="GO:0005794">
    <property type="term" value="C:Golgi apparatus"/>
    <property type="evidence" value="ECO:0007669"/>
    <property type="project" value="TreeGrafter"/>
</dbReference>
<dbReference type="Proteomes" id="UP000035680">
    <property type="component" value="Unassembled WGS sequence"/>
</dbReference>
<dbReference type="GO" id="GO:1905515">
    <property type="term" value="P:non-motile cilium assembly"/>
    <property type="evidence" value="ECO:0007669"/>
    <property type="project" value="TreeGrafter"/>
</dbReference>
<dbReference type="STRING" id="75913.A0A0K0EY48"/>
<dbReference type="InterPro" id="IPR038319">
    <property type="entry name" value="Serine_rich_sf"/>
</dbReference>
<name>A0A0K0EY48_STRVS</name>
<proteinExistence type="inferred from homology"/>
<dbReference type="GO" id="GO:0030992">
    <property type="term" value="C:intraciliary transport particle B"/>
    <property type="evidence" value="ECO:0007669"/>
    <property type="project" value="TreeGrafter"/>
</dbReference>
<evidence type="ECO:0000313" key="6">
    <source>
        <dbReference type="Proteomes" id="UP000035680"/>
    </source>
</evidence>
<evidence type="ECO:0000256" key="2">
    <source>
        <dbReference type="ARBA" id="ARBA00009415"/>
    </source>
</evidence>
<keyword evidence="4" id="KW-0966">Cell projection</keyword>
<comment type="subcellular location">
    <subcellularLocation>
        <location evidence="1">Cell projection</location>
        <location evidence="1">Cilium</location>
    </subcellularLocation>
</comment>
<comment type="similarity">
    <text evidence="2">Belongs to the IFT57 family.</text>
</comment>
<reference evidence="7" key="2">
    <citation type="submission" date="2015-08" db="UniProtKB">
        <authorList>
            <consortium name="WormBaseParasite"/>
        </authorList>
    </citation>
    <scope>IDENTIFICATION</scope>
</reference>
<dbReference type="InterPro" id="IPR019530">
    <property type="entry name" value="Intra-flagellar_transport_57"/>
</dbReference>
<organism evidence="6 7">
    <name type="scientific">Strongyloides venezuelensis</name>
    <name type="common">Threadworm</name>
    <dbReference type="NCBI Taxonomy" id="75913"/>
    <lineage>
        <taxon>Eukaryota</taxon>
        <taxon>Metazoa</taxon>
        <taxon>Ecdysozoa</taxon>
        <taxon>Nematoda</taxon>
        <taxon>Chromadorea</taxon>
        <taxon>Rhabditida</taxon>
        <taxon>Tylenchina</taxon>
        <taxon>Panagrolaimomorpha</taxon>
        <taxon>Strongyloidoidea</taxon>
        <taxon>Strongyloididae</taxon>
        <taxon>Strongyloides</taxon>
    </lineage>
</organism>
<dbReference type="GO" id="GO:0005929">
    <property type="term" value="C:cilium"/>
    <property type="evidence" value="ECO:0007669"/>
    <property type="project" value="UniProtKB-SubCell"/>
</dbReference>
<evidence type="ECO:0000313" key="7">
    <source>
        <dbReference type="WBParaSite" id="SVE_0145500.1"/>
    </source>
</evidence>
<reference evidence="6" key="1">
    <citation type="submission" date="2014-07" db="EMBL/GenBank/DDBJ databases">
        <authorList>
            <person name="Martin A.A"/>
            <person name="De Silva N."/>
        </authorList>
    </citation>
    <scope>NUCLEOTIDE SEQUENCE</scope>
</reference>
<dbReference type="AlphaFoldDB" id="A0A0K0EY48"/>
<feature type="coiled-coil region" evidence="5">
    <location>
        <begin position="353"/>
        <end position="414"/>
    </location>
</feature>
<dbReference type="GO" id="GO:0042073">
    <property type="term" value="P:intraciliary transport"/>
    <property type="evidence" value="ECO:0007669"/>
    <property type="project" value="TreeGrafter"/>
</dbReference>
<dbReference type="PANTHER" id="PTHR16011:SF0">
    <property type="entry name" value="INTRAFLAGELLAR TRANSPORT PROTEIN 57 HOMOLOG"/>
    <property type="match status" value="1"/>
</dbReference>
<dbReference type="GO" id="GO:0005815">
    <property type="term" value="C:microtubule organizing center"/>
    <property type="evidence" value="ECO:0007669"/>
    <property type="project" value="TreeGrafter"/>
</dbReference>
<sequence>MDDNILDSSRENNNIEFENSLRKSSIQLNNKEATKNDSPGNEYNIFEVSEELLDKLKILEYETEFVRTNSSFKRIHKYYFVKSTNIGEQFFLFTNMAAWLIQKSGENSFEMPQEFDDPNITIARILSQLKKLGTTETFQASKLKSGSGEMVLQILDLLSDCALNEISFNWSQIEKPIEDPETEDVDGDDAELVAEQFESDSEEAAMALDNDDNAVYIDLDASTTLNSETIDNSIIAEPEIQKIKKSETNIEAWKEEVERALPQLKITLRSDITDWRTRLDQMEKHFFTINDYFEKMKPSLKKISESVSVDIDRIDNREKHLNSQVEPLLLTFRQTQDKLSENTQQYKELSTGLSQRSDILSQLTEEIDQLKQQVEEQGSKNTDGAPMIRIKQAISKLENDIVTLNVQIAIIEQQIIINDMNDRKNSNLAKIDLF</sequence>
<dbReference type="WBParaSite" id="SVE_0145500.1">
    <property type="protein sequence ID" value="SVE_0145500.1"/>
    <property type="gene ID" value="SVE_0145500"/>
</dbReference>
<protein>
    <submittedName>
        <fullName evidence="7">Intraflagellar transport protein 57 homolog (inferred by orthology to a human protein)</fullName>
    </submittedName>
</protein>
<evidence type="ECO:0000256" key="3">
    <source>
        <dbReference type="ARBA" id="ARBA00023069"/>
    </source>
</evidence>
<dbReference type="PANTHER" id="PTHR16011">
    <property type="entry name" value="IFT57/HIPPI"/>
    <property type="match status" value="1"/>
</dbReference>